<name>A0ABN5KP00_9ACTN</name>
<reference evidence="1 2" key="1">
    <citation type="submission" date="2018-05" db="EMBL/GenBank/DDBJ databases">
        <title>Complete genome sequence of the Type Strain of Streptomyces spongiicola HNM0071, the producer of staurosporine.</title>
        <authorList>
            <person name="Zhou S."/>
            <person name="Huang X."/>
        </authorList>
    </citation>
    <scope>NUCLEOTIDE SEQUENCE [LARGE SCALE GENOMIC DNA]</scope>
    <source>
        <strain evidence="1 2">HNM0071</strain>
    </source>
</reference>
<proteinExistence type="predicted"/>
<dbReference type="InterPro" id="IPR027417">
    <property type="entry name" value="P-loop_NTPase"/>
</dbReference>
<protein>
    <recommendedName>
        <fullName evidence="3">ATP-binding protein</fullName>
    </recommendedName>
</protein>
<sequence length="1144" mass="124537">MEGGHDFGRDADIYFPLGTDDVDARGRLLVTTGDPVANLRTGLRRMREEGVRADLIVMACSRAVDANTRAAMDRLCERRSLPAAHIYAQEWFVDHLVREPAWRWNLLRIAADLGALLDRPLEAPDHVTDQTPLVGRESTIAMLDSEVDAGRDTVVVGVPGVGKTRLTAELDRRVVYLEQTQLDRLIDELLQARPDAVVVDEAHVRLDDIRVLRRARRQADLSFVIVAPTWPDRADEVMSALPGAVRVDVDLLELADMNRLVTSVGVTGHRARAVVLAQADGRPGWALTLCELLATGEGDRVVTGRAHLANVERHLRRVTESETAVDTLACVAALGGASTETLYALAPLVGEPPASMSGLMERLARNGLVETVGDVWSLQPALRAPLVARWFFTTPAGRPWSTVCDAFPERASDLALAVMSAARVSDSPAARAAAEAWVRALPAPTDWDTDIFAVVSEYAHLDRRAAEFAVAAAHAVLDGPRDVHQLSGVSVDLAGDAAVRQLIQSAEQFLLPEAVAGLLDLAVGDHRPRHSTPQHPLRVLSDLAGIIDPDFGTEIEIRRLLLRSALDWLRTHREASHWAVATEMLASIFTVEVSGNWTDPSAPNTVTMSRGIDRAENLAQLISLWEQVAAVLDAADEWESPYGCPPSALVPLLDLALTWLRLGEGHATGHAGPSDEQKRLGVEGGSRILATLYPLLQASPGLALRAQRMLDSLRERDGTGRELPSFNVDPDLEAFAGRGWWSHLDAADAAEPDQPLSVEALAQKIAELGPYDGVARFGELAEQSALAGDQTGGIWVAEQMTPLLSDPSAWYEAAAAAGNPLLLRSALGQWLKTDPTTVPRDILARCLDNPDFRSGVISVVLGRAEIDESAEFVIAAMRKEDVGLLDSLFLHDEPEEVLQRLLLHPIAAIASSAAVSFAIGQRHGPSLPEAWRPAWREAVQHMRVEDLPQHSQWRAGQLLGHLAKSDPDLFEAWFTERLDEMTDRGFFTPLEPRGCEAHLATLSQTHRYRLAIRCAGLPRIGPSPLIQLVGPDRDLAERLLHEGEVTADQLLEALSGQRNEILESLGPLLLDHGVPAAHIAATAAWYDTWWGPASARHQELIDYFTTLSTRVPALTAVAAAGRAQQESLLGEAMQKERAERVRGD</sequence>
<evidence type="ECO:0008006" key="3">
    <source>
        <dbReference type="Google" id="ProtNLM"/>
    </source>
</evidence>
<gene>
    <name evidence="1" type="ORF">DDQ41_14630</name>
</gene>
<evidence type="ECO:0000313" key="1">
    <source>
        <dbReference type="EMBL" id="AWK09939.1"/>
    </source>
</evidence>
<evidence type="ECO:0000313" key="2">
    <source>
        <dbReference type="Proteomes" id="UP000245051"/>
    </source>
</evidence>
<keyword evidence="2" id="KW-1185">Reference proteome</keyword>
<organism evidence="1 2">
    <name type="scientific">Streptomyces spongiicola</name>
    <dbReference type="NCBI Taxonomy" id="1690221"/>
    <lineage>
        <taxon>Bacteria</taxon>
        <taxon>Bacillati</taxon>
        <taxon>Actinomycetota</taxon>
        <taxon>Actinomycetes</taxon>
        <taxon>Kitasatosporales</taxon>
        <taxon>Streptomycetaceae</taxon>
        <taxon>Streptomyces</taxon>
    </lineage>
</organism>
<dbReference type="EMBL" id="CP029254">
    <property type="protein sequence ID" value="AWK09939.1"/>
    <property type="molecule type" value="Genomic_DNA"/>
</dbReference>
<accession>A0ABN5KP00</accession>
<dbReference type="Proteomes" id="UP000245051">
    <property type="component" value="Chromosome"/>
</dbReference>
<dbReference type="SUPFAM" id="SSF52540">
    <property type="entry name" value="P-loop containing nucleoside triphosphate hydrolases"/>
    <property type="match status" value="1"/>
</dbReference>